<dbReference type="Pfam" id="PF06719">
    <property type="entry name" value="AraC_N"/>
    <property type="match status" value="1"/>
</dbReference>
<dbReference type="RefSeq" id="WP_114825108.1">
    <property type="nucleotide sequence ID" value="NZ_QQSY01000002.1"/>
</dbReference>
<gene>
    <name evidence="4" type="ORF">DVT68_11050</name>
</gene>
<accession>A0A370K8P9</accession>
<dbReference type="AlphaFoldDB" id="A0A370K8P9"/>
<keyword evidence="1" id="KW-0805">Transcription regulation</keyword>
<dbReference type="InterPro" id="IPR018060">
    <property type="entry name" value="HTH_AraC"/>
</dbReference>
<dbReference type="GO" id="GO:0003700">
    <property type="term" value="F:DNA-binding transcription factor activity"/>
    <property type="evidence" value="ECO:0007669"/>
    <property type="project" value="InterPro"/>
</dbReference>
<dbReference type="Pfam" id="PF12833">
    <property type="entry name" value="HTH_18"/>
    <property type="match status" value="1"/>
</dbReference>
<organism evidence="4 5">
    <name type="scientific">Dyella solisilvae</name>
    <dbReference type="NCBI Taxonomy" id="1920168"/>
    <lineage>
        <taxon>Bacteria</taxon>
        <taxon>Pseudomonadati</taxon>
        <taxon>Pseudomonadota</taxon>
        <taxon>Gammaproteobacteria</taxon>
        <taxon>Lysobacterales</taxon>
        <taxon>Rhodanobacteraceae</taxon>
        <taxon>Dyella</taxon>
    </lineage>
</organism>
<dbReference type="Gene3D" id="1.10.10.60">
    <property type="entry name" value="Homeodomain-like"/>
    <property type="match status" value="1"/>
</dbReference>
<dbReference type="InterPro" id="IPR009594">
    <property type="entry name" value="Tscrpt_reg_HTH_AraC_N"/>
</dbReference>
<keyword evidence="2" id="KW-0804">Transcription</keyword>
<dbReference type="Proteomes" id="UP000254711">
    <property type="component" value="Unassembled WGS sequence"/>
</dbReference>
<reference evidence="4 5" key="1">
    <citation type="submission" date="2018-07" db="EMBL/GenBank/DDBJ databases">
        <title>Dyella solisilvae sp. nov., isolated from the pine and broad-leaved mixed forest soil.</title>
        <authorList>
            <person name="Gao Z."/>
            <person name="Qiu L."/>
        </authorList>
    </citation>
    <scope>NUCLEOTIDE SEQUENCE [LARGE SCALE GENOMIC DNA]</scope>
    <source>
        <strain evidence="4 5">DHG54</strain>
    </source>
</reference>
<evidence type="ECO:0000313" key="5">
    <source>
        <dbReference type="Proteomes" id="UP000254711"/>
    </source>
</evidence>
<dbReference type="OrthoDB" id="34150at2"/>
<evidence type="ECO:0000256" key="2">
    <source>
        <dbReference type="ARBA" id="ARBA00023163"/>
    </source>
</evidence>
<proteinExistence type="predicted"/>
<sequence>MSETLAQAIARYADRQSTASPYSTAVEGLHITRAYQPNPPVHRLMRPALCVVAQGAKWATFGEHRLDYRAGQALVVGVDAPSLGRVFEASPEKPCLAVVLELDLAVLRTVLEQMECPPTAATHLGGAVFVIDCNGPLNDCLLRLVQLLDHPQAISSLQPAIMREIAYWLLAGPHGDLVARMVVAQGPSERVMRAVRYLRERFAEVVRIEELADVARLSPTAFHRQFKAMVSLSPLQYQKRLRLLEARRLMTSQSVSAEAAADAVGYISASQFSREYARLFGMPPKRDAHILRSRLTSMAVDESQPEAEPILTREEVATARRRGENARLA</sequence>
<evidence type="ECO:0000256" key="1">
    <source>
        <dbReference type="ARBA" id="ARBA00023015"/>
    </source>
</evidence>
<dbReference type="SUPFAM" id="SSF46689">
    <property type="entry name" value="Homeodomain-like"/>
    <property type="match status" value="2"/>
</dbReference>
<dbReference type="PANTHER" id="PTHR43436:SF1">
    <property type="entry name" value="TRANSCRIPTIONAL REGULATORY PROTEIN"/>
    <property type="match status" value="1"/>
</dbReference>
<evidence type="ECO:0000259" key="3">
    <source>
        <dbReference type="PROSITE" id="PS01124"/>
    </source>
</evidence>
<dbReference type="PROSITE" id="PS01124">
    <property type="entry name" value="HTH_ARAC_FAMILY_2"/>
    <property type="match status" value="1"/>
</dbReference>
<dbReference type="GO" id="GO:0043565">
    <property type="term" value="F:sequence-specific DNA binding"/>
    <property type="evidence" value="ECO:0007669"/>
    <property type="project" value="InterPro"/>
</dbReference>
<keyword evidence="5" id="KW-1185">Reference proteome</keyword>
<feature type="domain" description="HTH araC/xylS-type" evidence="3">
    <location>
        <begin position="192"/>
        <end position="290"/>
    </location>
</feature>
<protein>
    <submittedName>
        <fullName evidence="4">AraC family transcriptional regulator</fullName>
    </submittedName>
</protein>
<dbReference type="InterPro" id="IPR009057">
    <property type="entry name" value="Homeodomain-like_sf"/>
</dbReference>
<evidence type="ECO:0000313" key="4">
    <source>
        <dbReference type="EMBL" id="RDI99021.1"/>
    </source>
</evidence>
<dbReference type="SMART" id="SM00342">
    <property type="entry name" value="HTH_ARAC"/>
    <property type="match status" value="1"/>
</dbReference>
<dbReference type="EMBL" id="QQSY01000002">
    <property type="protein sequence ID" value="RDI99021.1"/>
    <property type="molecule type" value="Genomic_DNA"/>
</dbReference>
<name>A0A370K8P9_9GAMM</name>
<comment type="caution">
    <text evidence="4">The sequence shown here is derived from an EMBL/GenBank/DDBJ whole genome shotgun (WGS) entry which is preliminary data.</text>
</comment>
<dbReference type="PANTHER" id="PTHR43436">
    <property type="entry name" value="ARAC-FAMILY TRANSCRIPTIONAL REGULATOR"/>
    <property type="match status" value="1"/>
</dbReference>